<accession>A1ZHV3</accession>
<sequence length="41" mass="4830">MVFLSQFRRLSSEVFFIKFNECLVKQLPKTSPYATFNLPDS</sequence>
<evidence type="ECO:0000313" key="1">
    <source>
        <dbReference type="EMBL" id="EAY30109.1"/>
    </source>
</evidence>
<proteinExistence type="predicted"/>
<evidence type="ECO:0000313" key="2">
    <source>
        <dbReference type="Proteomes" id="UP000004095"/>
    </source>
</evidence>
<dbReference type="EMBL" id="AAWS01000008">
    <property type="protein sequence ID" value="EAY30109.1"/>
    <property type="molecule type" value="Genomic_DNA"/>
</dbReference>
<gene>
    <name evidence="1" type="ORF">M23134_05442</name>
</gene>
<name>A1ZHV3_MICM2</name>
<dbReference type="AlphaFoldDB" id="A1ZHV3"/>
<reference evidence="1 2" key="1">
    <citation type="submission" date="2007-01" db="EMBL/GenBank/DDBJ databases">
        <authorList>
            <person name="Haygood M."/>
            <person name="Podell S."/>
            <person name="Anderson C."/>
            <person name="Hopkinson B."/>
            <person name="Roe K."/>
            <person name="Barbeau K."/>
            <person name="Gaasterland T."/>
            <person name="Ferriera S."/>
            <person name="Johnson J."/>
            <person name="Kravitz S."/>
            <person name="Beeson K."/>
            <person name="Sutton G."/>
            <person name="Rogers Y.-H."/>
            <person name="Friedman R."/>
            <person name="Frazier M."/>
            <person name="Venter J.C."/>
        </authorList>
    </citation>
    <scope>NUCLEOTIDE SEQUENCE [LARGE SCALE GENOMIC DNA]</scope>
    <source>
        <strain evidence="1 2">ATCC 23134</strain>
    </source>
</reference>
<dbReference type="Proteomes" id="UP000004095">
    <property type="component" value="Unassembled WGS sequence"/>
</dbReference>
<keyword evidence="2" id="KW-1185">Reference proteome</keyword>
<protein>
    <submittedName>
        <fullName evidence="1">Uncharacterized protein</fullName>
    </submittedName>
</protein>
<organism evidence="1 2">
    <name type="scientific">Microscilla marina ATCC 23134</name>
    <dbReference type="NCBI Taxonomy" id="313606"/>
    <lineage>
        <taxon>Bacteria</taxon>
        <taxon>Pseudomonadati</taxon>
        <taxon>Bacteroidota</taxon>
        <taxon>Cytophagia</taxon>
        <taxon>Cytophagales</taxon>
        <taxon>Microscillaceae</taxon>
        <taxon>Microscilla</taxon>
    </lineage>
</organism>
<comment type="caution">
    <text evidence="1">The sequence shown here is derived from an EMBL/GenBank/DDBJ whole genome shotgun (WGS) entry which is preliminary data.</text>
</comment>